<accession>A0A4Q0SX82</accession>
<dbReference type="EMBL" id="RDSM01000002">
    <property type="protein sequence ID" value="RXH55735.1"/>
    <property type="molecule type" value="Genomic_DNA"/>
</dbReference>
<dbReference type="RefSeq" id="WP_128913330.1">
    <property type="nucleotide sequence ID" value="NZ_RDSM01000002.1"/>
</dbReference>
<evidence type="ECO:0000313" key="1">
    <source>
        <dbReference type="EMBL" id="RXH55735.1"/>
    </source>
</evidence>
<sequence length="201" mass="22540">MTFCLHAFPAVDPPPPRSRPFAWMRFAPCQSFLLRLVESHLANVQRVRGLLEKLPAYPRHQVQDLWFVEDPASDLVLRYGIEPDTPVQYFIRVEDQLDDFQALHLVASAPIAELCASIPRVPPPPPGFTPLAVIILRKRLAMEASNADGKDPNGQSVVHISHTTPHILPSLSNREVGAFAQSHTLKSRCHPDIQRRVTTKP</sequence>
<evidence type="ECO:0000313" key="2">
    <source>
        <dbReference type="Proteomes" id="UP000289437"/>
    </source>
</evidence>
<dbReference type="AlphaFoldDB" id="A0A4Q0SX82"/>
<name>A0A4Q0SX82_9BACT</name>
<proteinExistence type="predicted"/>
<gene>
    <name evidence="1" type="ORF">GRAN_2592</name>
</gene>
<reference evidence="2" key="2">
    <citation type="submission" date="2019-02" db="EMBL/GenBank/DDBJ databases">
        <title>Granulicella sibirica sp. nov., a psychrotolerant acidobacterium isolated from an organic soil layer in forested tundra, West Siberia.</title>
        <authorList>
            <person name="Oshkin I.Y."/>
            <person name="Kulichevskaya I.S."/>
            <person name="Rijpstra W.I.C."/>
            <person name="Sinninghe Damste J.S."/>
            <person name="Rakitin A.L."/>
            <person name="Ravin N.V."/>
            <person name="Dedysh S.N."/>
        </authorList>
    </citation>
    <scope>NUCLEOTIDE SEQUENCE [LARGE SCALE GENOMIC DNA]</scope>
    <source>
        <strain evidence="2">AF10</strain>
    </source>
</reference>
<keyword evidence="2" id="KW-1185">Reference proteome</keyword>
<organism evidence="1 2">
    <name type="scientific">Granulicella sibirica</name>
    <dbReference type="NCBI Taxonomy" id="2479048"/>
    <lineage>
        <taxon>Bacteria</taxon>
        <taxon>Pseudomonadati</taxon>
        <taxon>Acidobacteriota</taxon>
        <taxon>Terriglobia</taxon>
        <taxon>Terriglobales</taxon>
        <taxon>Acidobacteriaceae</taxon>
        <taxon>Granulicella</taxon>
    </lineage>
</organism>
<reference evidence="1 2" key="1">
    <citation type="submission" date="2018-11" db="EMBL/GenBank/DDBJ databases">
        <authorList>
            <person name="Mardanov A.V."/>
            <person name="Ravin N.V."/>
            <person name="Dedysh S.N."/>
        </authorList>
    </citation>
    <scope>NUCLEOTIDE SEQUENCE [LARGE SCALE GENOMIC DNA]</scope>
    <source>
        <strain evidence="1 2">AF10</strain>
    </source>
</reference>
<dbReference type="Proteomes" id="UP000289437">
    <property type="component" value="Unassembled WGS sequence"/>
</dbReference>
<protein>
    <submittedName>
        <fullName evidence="1">Uncharacterized protein</fullName>
    </submittedName>
</protein>
<comment type="caution">
    <text evidence="1">The sequence shown here is derived from an EMBL/GenBank/DDBJ whole genome shotgun (WGS) entry which is preliminary data.</text>
</comment>